<organism evidence="3 4">
    <name type="scientific">Recurvomyces mirabilis</name>
    <dbReference type="NCBI Taxonomy" id="574656"/>
    <lineage>
        <taxon>Eukaryota</taxon>
        <taxon>Fungi</taxon>
        <taxon>Dikarya</taxon>
        <taxon>Ascomycota</taxon>
        <taxon>Pezizomycotina</taxon>
        <taxon>Dothideomycetes</taxon>
        <taxon>Dothideomycetidae</taxon>
        <taxon>Mycosphaerellales</taxon>
        <taxon>Teratosphaeriaceae</taxon>
        <taxon>Recurvomyces</taxon>
    </lineage>
</organism>
<feature type="domain" description="DUF7907" evidence="2">
    <location>
        <begin position="21"/>
        <end position="196"/>
    </location>
</feature>
<evidence type="ECO:0000256" key="1">
    <source>
        <dbReference type="SAM" id="SignalP"/>
    </source>
</evidence>
<keyword evidence="4" id="KW-1185">Reference proteome</keyword>
<dbReference type="AlphaFoldDB" id="A0AAE0WQH9"/>
<dbReference type="EMBL" id="JAUTXT010000012">
    <property type="protein sequence ID" value="KAK3675997.1"/>
    <property type="molecule type" value="Genomic_DNA"/>
</dbReference>
<dbReference type="Proteomes" id="UP001274830">
    <property type="component" value="Unassembled WGS sequence"/>
</dbReference>
<reference evidence="3" key="1">
    <citation type="submission" date="2023-07" db="EMBL/GenBank/DDBJ databases">
        <title>Black Yeasts Isolated from many extreme environments.</title>
        <authorList>
            <person name="Coleine C."/>
            <person name="Stajich J.E."/>
            <person name="Selbmann L."/>
        </authorList>
    </citation>
    <scope>NUCLEOTIDE SEQUENCE</scope>
    <source>
        <strain evidence="3">CCFEE 5485</strain>
    </source>
</reference>
<dbReference type="Pfam" id="PF25484">
    <property type="entry name" value="DUF7907"/>
    <property type="match status" value="1"/>
</dbReference>
<dbReference type="InterPro" id="IPR057229">
    <property type="entry name" value="DUF7907"/>
</dbReference>
<sequence>MLTLLASLLFTTLATAQYNQSAPFYLQLLSKNHTLNGTILGACHEGAAIEGLCAFGTLLPNATATLTYASFQFNTSSFAQPADVYGTPGYLTYDLMGSNFNLSEPLSLSVNPTSNVAGLLFEPSYASLEVAFDKHNLMNIQSTSDDSVSPIAYVNKAYYRWYVCTTNLGYTYQTLAWVVGKGKPQNPTCVATNITRVFA</sequence>
<protein>
    <recommendedName>
        <fullName evidence="2">DUF7907 domain-containing protein</fullName>
    </recommendedName>
</protein>
<accession>A0AAE0WQH9</accession>
<name>A0AAE0WQH9_9PEZI</name>
<feature type="chain" id="PRO_5041963970" description="DUF7907 domain-containing protein" evidence="1">
    <location>
        <begin position="17"/>
        <end position="199"/>
    </location>
</feature>
<gene>
    <name evidence="3" type="ORF">LTR78_004189</name>
</gene>
<comment type="caution">
    <text evidence="3">The sequence shown here is derived from an EMBL/GenBank/DDBJ whole genome shotgun (WGS) entry which is preliminary data.</text>
</comment>
<keyword evidence="1" id="KW-0732">Signal</keyword>
<evidence type="ECO:0000313" key="3">
    <source>
        <dbReference type="EMBL" id="KAK3675997.1"/>
    </source>
</evidence>
<evidence type="ECO:0000313" key="4">
    <source>
        <dbReference type="Proteomes" id="UP001274830"/>
    </source>
</evidence>
<feature type="signal peptide" evidence="1">
    <location>
        <begin position="1"/>
        <end position="16"/>
    </location>
</feature>
<evidence type="ECO:0000259" key="2">
    <source>
        <dbReference type="Pfam" id="PF25484"/>
    </source>
</evidence>
<proteinExistence type="predicted"/>